<dbReference type="AlphaFoldDB" id="W7UK98"/>
<sequence length="117" mass="13324">MNILVVEPGKRPYAKEISGELDSLQQTVGGYIQAIYPFDDPVALVCEEEALYHPEQEWNRPIKGYGVIKGTFFLCGLGEDDFTDLPQELTEKYTEFFRQAYDFVLVGNILMPIPLDD</sequence>
<dbReference type="EMBL" id="ATAX01000017">
    <property type="protein sequence ID" value="EWM54198.1"/>
    <property type="molecule type" value="Genomic_DNA"/>
</dbReference>
<evidence type="ECO:0000313" key="2">
    <source>
        <dbReference type="EMBL" id="EWM54198.1"/>
    </source>
</evidence>
<protein>
    <recommendedName>
        <fullName evidence="1">DUF3846 domain-containing protein</fullName>
    </recommendedName>
</protein>
<dbReference type="InterPro" id="IPR024559">
    <property type="entry name" value="DUF3846"/>
</dbReference>
<dbReference type="RefSeq" id="WP_051456547.1">
    <property type="nucleotide sequence ID" value="NZ_ATAX01000017.1"/>
</dbReference>
<keyword evidence="3" id="KW-1185">Reference proteome</keyword>
<dbReference type="Proteomes" id="UP000019365">
    <property type="component" value="Unassembled WGS sequence"/>
</dbReference>
<evidence type="ECO:0000313" key="3">
    <source>
        <dbReference type="Proteomes" id="UP000019365"/>
    </source>
</evidence>
<name>W7UK98_RUMFL</name>
<organism evidence="2 3">
    <name type="scientific">Ruminococcus flavefaciens 007c</name>
    <dbReference type="NCBI Taxonomy" id="1341157"/>
    <lineage>
        <taxon>Bacteria</taxon>
        <taxon>Bacillati</taxon>
        <taxon>Bacillota</taxon>
        <taxon>Clostridia</taxon>
        <taxon>Eubacteriales</taxon>
        <taxon>Oscillospiraceae</taxon>
        <taxon>Ruminococcus</taxon>
    </lineage>
</organism>
<feature type="domain" description="DUF3846" evidence="1">
    <location>
        <begin position="1"/>
        <end position="97"/>
    </location>
</feature>
<gene>
    <name evidence="2" type="ORF">RF007C_02685</name>
</gene>
<accession>W7UK98</accession>
<comment type="caution">
    <text evidence="2">The sequence shown here is derived from an EMBL/GenBank/DDBJ whole genome shotgun (WGS) entry which is preliminary data.</text>
</comment>
<dbReference type="Pfam" id="PF12957">
    <property type="entry name" value="DUF3846"/>
    <property type="match status" value="1"/>
</dbReference>
<dbReference type="eggNOG" id="COG4734">
    <property type="taxonomic scope" value="Bacteria"/>
</dbReference>
<dbReference type="OrthoDB" id="9813511at2"/>
<reference evidence="2 3" key="1">
    <citation type="journal article" date="2014" name="PLoS ONE">
        <title>Rumen cellulosomics: divergent fiber-degrading strategies revealed by comparative genome-wide analysis of six ruminococcal strains.</title>
        <authorList>
            <person name="Dassa B."/>
            <person name="Borovok I."/>
            <person name="Ruimy-Israeli V."/>
            <person name="Lamed R."/>
            <person name="Flint H.J."/>
            <person name="Duncan S.H."/>
            <person name="Henrissat B."/>
            <person name="Coutinho P."/>
            <person name="Morrison M."/>
            <person name="Mosoni P."/>
            <person name="Yeoman C.J."/>
            <person name="White B.A."/>
            <person name="Bayer E.A."/>
        </authorList>
    </citation>
    <scope>NUCLEOTIDE SEQUENCE [LARGE SCALE GENOMIC DNA]</scope>
    <source>
        <strain evidence="2 3">007c</strain>
    </source>
</reference>
<proteinExistence type="predicted"/>
<evidence type="ECO:0000259" key="1">
    <source>
        <dbReference type="Pfam" id="PF12957"/>
    </source>
</evidence>
<dbReference type="PATRIC" id="fig|1341157.4.peg.1176"/>